<evidence type="ECO:0000313" key="4">
    <source>
        <dbReference type="Proteomes" id="UP000635606"/>
    </source>
</evidence>
<evidence type="ECO:0000256" key="2">
    <source>
        <dbReference type="SAM" id="Phobius"/>
    </source>
</evidence>
<keyword evidence="4" id="KW-1185">Reference proteome</keyword>
<dbReference type="Proteomes" id="UP000635606">
    <property type="component" value="Unassembled WGS sequence"/>
</dbReference>
<reference evidence="3" key="1">
    <citation type="submission" date="2021-01" db="EMBL/GenBank/DDBJ databases">
        <title>Whole genome shotgun sequence of Virgisporangium ochraceum NBRC 16418.</title>
        <authorList>
            <person name="Komaki H."/>
            <person name="Tamura T."/>
        </authorList>
    </citation>
    <scope>NUCLEOTIDE SEQUENCE</scope>
    <source>
        <strain evidence="3">NBRC 16418</strain>
    </source>
</reference>
<evidence type="ECO:0000256" key="1">
    <source>
        <dbReference type="SAM" id="MobiDB-lite"/>
    </source>
</evidence>
<evidence type="ECO:0008006" key="5">
    <source>
        <dbReference type="Google" id="ProtNLM"/>
    </source>
</evidence>
<feature type="region of interest" description="Disordered" evidence="1">
    <location>
        <begin position="328"/>
        <end position="370"/>
    </location>
</feature>
<name>A0A8J4EB02_9ACTN</name>
<dbReference type="AlphaFoldDB" id="A0A8J4EB02"/>
<feature type="transmembrane region" description="Helical" evidence="2">
    <location>
        <begin position="162"/>
        <end position="183"/>
    </location>
</feature>
<feature type="compositionally biased region" description="Low complexity" evidence="1">
    <location>
        <begin position="426"/>
        <end position="437"/>
    </location>
</feature>
<feature type="transmembrane region" description="Helical" evidence="2">
    <location>
        <begin position="258"/>
        <end position="279"/>
    </location>
</feature>
<keyword evidence="2" id="KW-0472">Membrane</keyword>
<feature type="transmembrane region" description="Helical" evidence="2">
    <location>
        <begin position="100"/>
        <end position="119"/>
    </location>
</feature>
<evidence type="ECO:0000313" key="3">
    <source>
        <dbReference type="EMBL" id="GIJ67948.1"/>
    </source>
</evidence>
<dbReference type="EMBL" id="BOPH01000034">
    <property type="protein sequence ID" value="GIJ67948.1"/>
    <property type="molecule type" value="Genomic_DNA"/>
</dbReference>
<protein>
    <recommendedName>
        <fullName evidence="5">TrbL/VirB6 plasmid conjugal transfer protein</fullName>
    </recommendedName>
</protein>
<accession>A0A8J4EB02</accession>
<feature type="transmembrane region" description="Helical" evidence="2">
    <location>
        <begin position="190"/>
        <end position="211"/>
    </location>
</feature>
<comment type="caution">
    <text evidence="3">The sequence shown here is derived from an EMBL/GenBank/DDBJ whole genome shotgun (WGS) entry which is preliminary data.</text>
</comment>
<organism evidence="3 4">
    <name type="scientific">Virgisporangium ochraceum</name>
    <dbReference type="NCBI Taxonomy" id="65505"/>
    <lineage>
        <taxon>Bacteria</taxon>
        <taxon>Bacillati</taxon>
        <taxon>Actinomycetota</taxon>
        <taxon>Actinomycetes</taxon>
        <taxon>Micromonosporales</taxon>
        <taxon>Micromonosporaceae</taxon>
        <taxon>Virgisporangium</taxon>
    </lineage>
</organism>
<sequence length="445" mass="45079">MCQVWDLQCKTKETVTGAVSSVVDGLAGAISEAQSSLITATVTWWLYLPPVDAGGAPAAQTLQQWMLPFAVLVVTGGILWQSLLLIINRKGEPLLTIAKGLFTTAMWGAVSLAGVQLLLQACDAWTEWVLTAGLNCEPGLGQDVECKTDALSERIQTVLTPAGFTSASVLIVIVSFFALLASITQAMLLLFRNGAIIVLAGMLQLAAAGSFTSATSNWLRRVLGWLLALTFYEPFAATTYAVAFMLIGDRDNTDTATWFTGAAMLVLSIIALPAMMKFFNWTVGAVQTTGGTAGMLAATGAAGMHAISSHRGTQAGLSATDYARDLERRHQRTDDKDPAGTTPTPTFKPPQFTNPSPTAPGGTPGAGIGANAATAGTGTAGAGATAAGTGATAGTAGTAAAAGAAAAAGPAAPIVAGVMAAGKAAGTAAKAAADTATRSVVDGDR</sequence>
<proteinExistence type="predicted"/>
<feature type="transmembrane region" description="Helical" evidence="2">
    <location>
        <begin position="65"/>
        <end position="88"/>
    </location>
</feature>
<feature type="transmembrane region" description="Helical" evidence="2">
    <location>
        <begin position="223"/>
        <end position="246"/>
    </location>
</feature>
<feature type="compositionally biased region" description="Basic and acidic residues" evidence="1">
    <location>
        <begin position="328"/>
        <end position="338"/>
    </location>
</feature>
<dbReference type="RefSeq" id="WP_203927903.1">
    <property type="nucleotide sequence ID" value="NZ_BOPH01000034.1"/>
</dbReference>
<feature type="compositionally biased region" description="Low complexity" evidence="1">
    <location>
        <begin position="341"/>
        <end position="361"/>
    </location>
</feature>
<feature type="region of interest" description="Disordered" evidence="1">
    <location>
        <begin position="426"/>
        <end position="445"/>
    </location>
</feature>
<gene>
    <name evidence="3" type="ORF">Voc01_028650</name>
</gene>
<keyword evidence="2" id="KW-0812">Transmembrane</keyword>
<keyword evidence="2" id="KW-1133">Transmembrane helix</keyword>